<dbReference type="InterPro" id="IPR011010">
    <property type="entry name" value="DNA_brk_join_enz"/>
</dbReference>
<dbReference type="InterPro" id="IPR010998">
    <property type="entry name" value="Integrase_recombinase_N"/>
</dbReference>
<evidence type="ECO:0000259" key="6">
    <source>
        <dbReference type="PROSITE" id="PS51900"/>
    </source>
</evidence>
<dbReference type="InterPro" id="IPR050090">
    <property type="entry name" value="Tyrosine_recombinase_XerCD"/>
</dbReference>
<dbReference type="Pfam" id="PF00589">
    <property type="entry name" value="Phage_integrase"/>
    <property type="match status" value="1"/>
</dbReference>
<evidence type="ECO:0000256" key="2">
    <source>
        <dbReference type="ARBA" id="ARBA00023125"/>
    </source>
</evidence>
<dbReference type="EMBL" id="VUJV01000010">
    <property type="protein sequence ID" value="KAA1415375.1"/>
    <property type="molecule type" value="Genomic_DNA"/>
</dbReference>
<feature type="domain" description="Tyr recombinase" evidence="5">
    <location>
        <begin position="108"/>
        <end position="288"/>
    </location>
</feature>
<dbReference type="PANTHER" id="PTHR30349:SF81">
    <property type="entry name" value="TYROSINE RECOMBINASE XERC"/>
    <property type="match status" value="1"/>
</dbReference>
<dbReference type="Proteomes" id="UP000325003">
    <property type="component" value="Unassembled WGS sequence"/>
</dbReference>
<reference evidence="7 8" key="1">
    <citation type="submission" date="2019-09" db="EMBL/GenBank/DDBJ databases">
        <title>Nocardioides panacisoli sp. nov., isolated from the soil of a ginseng field.</title>
        <authorList>
            <person name="Cho C."/>
        </authorList>
    </citation>
    <scope>NUCLEOTIDE SEQUENCE [LARGE SCALE GENOMIC DNA]</scope>
    <source>
        <strain evidence="7 8">BN130099</strain>
    </source>
</reference>
<evidence type="ECO:0000256" key="3">
    <source>
        <dbReference type="ARBA" id="ARBA00023172"/>
    </source>
</evidence>
<organism evidence="7 8">
    <name type="scientific">Nocardioides humilatus</name>
    <dbReference type="NCBI Taxonomy" id="2607660"/>
    <lineage>
        <taxon>Bacteria</taxon>
        <taxon>Bacillati</taxon>
        <taxon>Actinomycetota</taxon>
        <taxon>Actinomycetes</taxon>
        <taxon>Propionibacteriales</taxon>
        <taxon>Nocardioidaceae</taxon>
        <taxon>Nocardioides</taxon>
    </lineage>
</organism>
<keyword evidence="3" id="KW-0233">DNA recombination</keyword>
<dbReference type="InterPro" id="IPR004107">
    <property type="entry name" value="Integrase_SAM-like_N"/>
</dbReference>
<keyword evidence="1" id="KW-0229">DNA integration</keyword>
<name>A0A5B1L4E6_9ACTN</name>
<dbReference type="Pfam" id="PF02899">
    <property type="entry name" value="Phage_int_SAM_1"/>
    <property type="match status" value="1"/>
</dbReference>
<evidence type="ECO:0000256" key="4">
    <source>
        <dbReference type="PROSITE-ProRule" id="PRU01248"/>
    </source>
</evidence>
<sequence length="299" mass="33309">MAHVIAARFLIGYSGHTRAAYRRDLTDYFAWCADHGLEVLAAGRATIDAYARHLAEQPRGRAARPASPATVARRLATLSGYYRYAVSEDAIRRSPVEHVRRPKLGQDSPTLGLEKEEAKRLLRVARAHGTRAHALVSLLIFDGLRISEALGARVEDMDTSRGHHLLRVRRKGGALREVTLNPATIHALDTYLQEGEEARITGPIFATRTGNTLDRAEAWRLIRRLAVSANIPSASKISPHSLRHTFVTLAREAGVPLEDVQDHAGHADPRTTRRYDRGRYNLQRSPAYRLGELLAEDDE</sequence>
<evidence type="ECO:0000313" key="8">
    <source>
        <dbReference type="Proteomes" id="UP000325003"/>
    </source>
</evidence>
<dbReference type="Gene3D" id="1.10.150.130">
    <property type="match status" value="1"/>
</dbReference>
<dbReference type="SUPFAM" id="SSF56349">
    <property type="entry name" value="DNA breaking-rejoining enzymes"/>
    <property type="match status" value="1"/>
</dbReference>
<dbReference type="AlphaFoldDB" id="A0A5B1L4E6"/>
<evidence type="ECO:0000259" key="5">
    <source>
        <dbReference type="PROSITE" id="PS51898"/>
    </source>
</evidence>
<proteinExistence type="predicted"/>
<dbReference type="Gene3D" id="1.10.443.10">
    <property type="entry name" value="Intergrase catalytic core"/>
    <property type="match status" value="1"/>
</dbReference>
<dbReference type="PROSITE" id="PS51900">
    <property type="entry name" value="CB"/>
    <property type="match status" value="1"/>
</dbReference>
<protein>
    <submittedName>
        <fullName evidence="7">Tyrosine-type recombinase/integrase</fullName>
    </submittedName>
</protein>
<gene>
    <name evidence="7" type="ORF">F0U44_22010</name>
</gene>
<dbReference type="PANTHER" id="PTHR30349">
    <property type="entry name" value="PHAGE INTEGRASE-RELATED"/>
    <property type="match status" value="1"/>
</dbReference>
<dbReference type="GO" id="GO:0006310">
    <property type="term" value="P:DNA recombination"/>
    <property type="evidence" value="ECO:0007669"/>
    <property type="project" value="UniProtKB-KW"/>
</dbReference>
<evidence type="ECO:0000313" key="7">
    <source>
        <dbReference type="EMBL" id="KAA1415375.1"/>
    </source>
</evidence>
<dbReference type="InterPro" id="IPR013762">
    <property type="entry name" value="Integrase-like_cat_sf"/>
</dbReference>
<dbReference type="InterPro" id="IPR002104">
    <property type="entry name" value="Integrase_catalytic"/>
</dbReference>
<reference evidence="7 8" key="2">
    <citation type="submission" date="2019-09" db="EMBL/GenBank/DDBJ databases">
        <authorList>
            <person name="Jin C."/>
        </authorList>
    </citation>
    <scope>NUCLEOTIDE SEQUENCE [LARGE SCALE GENOMIC DNA]</scope>
    <source>
        <strain evidence="7 8">BN130099</strain>
    </source>
</reference>
<accession>A0A5B1L4E6</accession>
<evidence type="ECO:0000256" key="1">
    <source>
        <dbReference type="ARBA" id="ARBA00022908"/>
    </source>
</evidence>
<comment type="caution">
    <text evidence="7">The sequence shown here is derived from an EMBL/GenBank/DDBJ whole genome shotgun (WGS) entry which is preliminary data.</text>
</comment>
<dbReference type="GO" id="GO:0015074">
    <property type="term" value="P:DNA integration"/>
    <property type="evidence" value="ECO:0007669"/>
    <property type="project" value="UniProtKB-KW"/>
</dbReference>
<keyword evidence="8" id="KW-1185">Reference proteome</keyword>
<dbReference type="PROSITE" id="PS51898">
    <property type="entry name" value="TYR_RECOMBINASE"/>
    <property type="match status" value="1"/>
</dbReference>
<dbReference type="InterPro" id="IPR044068">
    <property type="entry name" value="CB"/>
</dbReference>
<keyword evidence="2 4" id="KW-0238">DNA-binding</keyword>
<feature type="domain" description="Core-binding (CB)" evidence="6">
    <location>
        <begin position="1"/>
        <end position="86"/>
    </location>
</feature>
<dbReference type="GO" id="GO:0003677">
    <property type="term" value="F:DNA binding"/>
    <property type="evidence" value="ECO:0007669"/>
    <property type="project" value="UniProtKB-UniRule"/>
</dbReference>